<protein>
    <submittedName>
        <fullName evidence="2">Circadian clock protein KaiB</fullName>
    </submittedName>
</protein>
<dbReference type="Proteomes" id="UP000325286">
    <property type="component" value="Chromosome"/>
</dbReference>
<dbReference type="Gene3D" id="3.40.30.10">
    <property type="entry name" value="Glutaredoxin"/>
    <property type="match status" value="1"/>
</dbReference>
<reference evidence="2 3" key="1">
    <citation type="submission" date="2019-08" db="EMBL/GenBank/DDBJ databases">
        <title>Deep-cultivation of Planctomycetes and their phenomic and genomic characterization uncovers novel biology.</title>
        <authorList>
            <person name="Wiegand S."/>
            <person name="Jogler M."/>
            <person name="Boedeker C."/>
            <person name="Pinto D."/>
            <person name="Vollmers J."/>
            <person name="Rivas-Marin E."/>
            <person name="Kohn T."/>
            <person name="Peeters S.H."/>
            <person name="Heuer A."/>
            <person name="Rast P."/>
            <person name="Oberbeckmann S."/>
            <person name="Bunk B."/>
            <person name="Jeske O."/>
            <person name="Meyerdierks A."/>
            <person name="Storesund J.E."/>
            <person name="Kallscheuer N."/>
            <person name="Luecker S."/>
            <person name="Lage O.M."/>
            <person name="Pohl T."/>
            <person name="Merkel B.J."/>
            <person name="Hornburger P."/>
            <person name="Mueller R.-W."/>
            <person name="Bruemmer F."/>
            <person name="Labrenz M."/>
            <person name="Spormann A.M."/>
            <person name="Op den Camp H."/>
            <person name="Overmann J."/>
            <person name="Amann R."/>
            <person name="Jetten M.S.M."/>
            <person name="Mascher T."/>
            <person name="Medema M.H."/>
            <person name="Devos D.P."/>
            <person name="Kaster A.-K."/>
            <person name="Ovreas L."/>
            <person name="Rohde M."/>
            <person name="Galperin M.Y."/>
            <person name="Jogler C."/>
        </authorList>
    </citation>
    <scope>NUCLEOTIDE SEQUENCE [LARGE SCALE GENOMIC DNA]</scope>
    <source>
        <strain evidence="2 3">UC8</strain>
    </source>
</reference>
<evidence type="ECO:0000259" key="1">
    <source>
        <dbReference type="SMART" id="SM01248"/>
    </source>
</evidence>
<name>A0A5B9QXM9_9BACT</name>
<dbReference type="PANTHER" id="PTHR41709:SF2">
    <property type="entry name" value="CIRCADIAN CLOCK PROTEIN KAIB2"/>
    <property type="match status" value="1"/>
</dbReference>
<evidence type="ECO:0000313" key="2">
    <source>
        <dbReference type="EMBL" id="QEG41876.1"/>
    </source>
</evidence>
<dbReference type="GO" id="GO:0048511">
    <property type="term" value="P:rhythmic process"/>
    <property type="evidence" value="ECO:0007669"/>
    <property type="project" value="InterPro"/>
</dbReference>
<dbReference type="SUPFAM" id="SSF52833">
    <property type="entry name" value="Thioredoxin-like"/>
    <property type="match status" value="1"/>
</dbReference>
<accession>A0A5B9QXM9</accession>
<dbReference type="InterPro" id="IPR011649">
    <property type="entry name" value="KaiB_domain"/>
</dbReference>
<dbReference type="Pfam" id="PF07689">
    <property type="entry name" value="KaiB"/>
    <property type="match status" value="1"/>
</dbReference>
<dbReference type="RefSeq" id="WP_068139786.1">
    <property type="nucleotide sequence ID" value="NZ_CP042914.1"/>
</dbReference>
<dbReference type="InterPro" id="IPR039022">
    <property type="entry name" value="KaiB-like"/>
</dbReference>
<dbReference type="InterPro" id="IPR036249">
    <property type="entry name" value="Thioredoxin-like_sf"/>
</dbReference>
<dbReference type="PANTHER" id="PTHR41709">
    <property type="entry name" value="KAIB-LIKE PROTEIN 1"/>
    <property type="match status" value="1"/>
</dbReference>
<dbReference type="CDD" id="cd02978">
    <property type="entry name" value="KaiB_like"/>
    <property type="match status" value="1"/>
</dbReference>
<sequence length="113" mass="12343">MSGSLNDRRPLNSDSWETEDVPPSLVLRLFVTGMTPRSLRAIAQITAICKETLQGTHQLEIIDIYQHPGLASENQIIASPTLLKVSPPPTVRLVGELSDRAGVLRSLGVSERD</sequence>
<dbReference type="OrthoDB" id="5458519at2"/>
<dbReference type="KEGG" id="rul:UC8_39040"/>
<gene>
    <name evidence="2" type="primary">kaiB_1</name>
    <name evidence="2" type="ORF">UC8_39040</name>
</gene>
<dbReference type="SMART" id="SM01248">
    <property type="entry name" value="KaiB"/>
    <property type="match status" value="1"/>
</dbReference>
<dbReference type="EMBL" id="CP042914">
    <property type="protein sequence ID" value="QEG41876.1"/>
    <property type="molecule type" value="Genomic_DNA"/>
</dbReference>
<dbReference type="AlphaFoldDB" id="A0A5B9QXM9"/>
<proteinExistence type="predicted"/>
<keyword evidence="3" id="KW-1185">Reference proteome</keyword>
<organism evidence="2 3">
    <name type="scientific">Roseimaritima ulvae</name>
    <dbReference type="NCBI Taxonomy" id="980254"/>
    <lineage>
        <taxon>Bacteria</taxon>
        <taxon>Pseudomonadati</taxon>
        <taxon>Planctomycetota</taxon>
        <taxon>Planctomycetia</taxon>
        <taxon>Pirellulales</taxon>
        <taxon>Pirellulaceae</taxon>
        <taxon>Roseimaritima</taxon>
    </lineage>
</organism>
<evidence type="ECO:0000313" key="3">
    <source>
        <dbReference type="Proteomes" id="UP000325286"/>
    </source>
</evidence>
<feature type="domain" description="KaiB" evidence="1">
    <location>
        <begin position="28"/>
        <end position="109"/>
    </location>
</feature>